<dbReference type="AlphaFoldDB" id="A0AA38GTD1"/>
<feature type="region of interest" description="Disordered" evidence="1">
    <location>
        <begin position="1"/>
        <end position="32"/>
    </location>
</feature>
<protein>
    <submittedName>
        <fullName evidence="2">Uncharacterized protein</fullName>
    </submittedName>
</protein>
<accession>A0AA38GTD1</accession>
<dbReference type="EMBL" id="JAHRHJ020000001">
    <property type="protein sequence ID" value="KAH9328619.1"/>
    <property type="molecule type" value="Genomic_DNA"/>
</dbReference>
<comment type="caution">
    <text evidence="2">The sequence shown here is derived from an EMBL/GenBank/DDBJ whole genome shotgun (WGS) entry which is preliminary data.</text>
</comment>
<evidence type="ECO:0000313" key="3">
    <source>
        <dbReference type="Proteomes" id="UP000824469"/>
    </source>
</evidence>
<evidence type="ECO:0000313" key="2">
    <source>
        <dbReference type="EMBL" id="KAH9328619.1"/>
    </source>
</evidence>
<evidence type="ECO:0000256" key="1">
    <source>
        <dbReference type="SAM" id="MobiDB-lite"/>
    </source>
</evidence>
<feature type="non-terminal residue" evidence="2">
    <location>
        <position position="66"/>
    </location>
</feature>
<reference evidence="2 3" key="1">
    <citation type="journal article" date="2021" name="Nat. Plants">
        <title>The Taxus genome provides insights into paclitaxel biosynthesis.</title>
        <authorList>
            <person name="Xiong X."/>
            <person name="Gou J."/>
            <person name="Liao Q."/>
            <person name="Li Y."/>
            <person name="Zhou Q."/>
            <person name="Bi G."/>
            <person name="Li C."/>
            <person name="Du R."/>
            <person name="Wang X."/>
            <person name="Sun T."/>
            <person name="Guo L."/>
            <person name="Liang H."/>
            <person name="Lu P."/>
            <person name="Wu Y."/>
            <person name="Zhang Z."/>
            <person name="Ro D.K."/>
            <person name="Shang Y."/>
            <person name="Huang S."/>
            <person name="Yan J."/>
        </authorList>
    </citation>
    <scope>NUCLEOTIDE SEQUENCE [LARGE SCALE GENOMIC DNA]</scope>
    <source>
        <strain evidence="2">Ta-2019</strain>
    </source>
</reference>
<feature type="non-terminal residue" evidence="2">
    <location>
        <position position="1"/>
    </location>
</feature>
<organism evidence="2 3">
    <name type="scientific">Taxus chinensis</name>
    <name type="common">Chinese yew</name>
    <name type="synonym">Taxus wallichiana var. chinensis</name>
    <dbReference type="NCBI Taxonomy" id="29808"/>
    <lineage>
        <taxon>Eukaryota</taxon>
        <taxon>Viridiplantae</taxon>
        <taxon>Streptophyta</taxon>
        <taxon>Embryophyta</taxon>
        <taxon>Tracheophyta</taxon>
        <taxon>Spermatophyta</taxon>
        <taxon>Pinopsida</taxon>
        <taxon>Pinidae</taxon>
        <taxon>Conifers II</taxon>
        <taxon>Cupressales</taxon>
        <taxon>Taxaceae</taxon>
        <taxon>Taxus</taxon>
    </lineage>
</organism>
<name>A0AA38GTD1_TAXCH</name>
<gene>
    <name evidence="2" type="ORF">KI387_000727</name>
</gene>
<sequence length="66" mass="7440">AELDTESNMEEKAVVEDPGNDRSYTLSEDAYDDECEKSLSEVDSESNLDCPSIDAEIEEMIDEFLE</sequence>
<proteinExistence type="predicted"/>
<dbReference type="Proteomes" id="UP000824469">
    <property type="component" value="Unassembled WGS sequence"/>
</dbReference>
<keyword evidence="3" id="KW-1185">Reference proteome</keyword>